<dbReference type="RefSeq" id="WP_276307826.1">
    <property type="nucleotide sequence ID" value="NZ_JACIIG010000011.1"/>
</dbReference>
<dbReference type="EMBL" id="JACIIG010000011">
    <property type="protein sequence ID" value="MBB4569930.1"/>
    <property type="molecule type" value="Genomic_DNA"/>
</dbReference>
<reference evidence="1 2" key="1">
    <citation type="submission" date="2020-08" db="EMBL/GenBank/DDBJ databases">
        <title>Genomic Encyclopedia of Type Strains, Phase IV (KMG-V): Genome sequencing to study the core and pangenomes of soil and plant-associated prokaryotes.</title>
        <authorList>
            <person name="Whitman W."/>
        </authorList>
    </citation>
    <scope>NUCLEOTIDE SEQUENCE [LARGE SCALE GENOMIC DNA]</scope>
    <source>
        <strain evidence="1 2">SEMIA 492</strain>
    </source>
</reference>
<sequence length="40" mass="4648">MDYSSRVIFIPMPRVETHKNLFVHAQKVVTFDLSNDGNLK</sequence>
<protein>
    <submittedName>
        <fullName evidence="1">Uncharacterized protein</fullName>
    </submittedName>
</protein>
<dbReference type="Proteomes" id="UP000543836">
    <property type="component" value="Unassembled WGS sequence"/>
</dbReference>
<evidence type="ECO:0000313" key="1">
    <source>
        <dbReference type="EMBL" id="MBB4569930.1"/>
    </source>
</evidence>
<gene>
    <name evidence="1" type="ORF">GGE60_004059</name>
</gene>
<dbReference type="AlphaFoldDB" id="A0A7W6ZWS0"/>
<organism evidence="1 2">
    <name type="scientific">Rhizobium leucaenae</name>
    <dbReference type="NCBI Taxonomy" id="29450"/>
    <lineage>
        <taxon>Bacteria</taxon>
        <taxon>Pseudomonadati</taxon>
        <taxon>Pseudomonadota</taxon>
        <taxon>Alphaproteobacteria</taxon>
        <taxon>Hyphomicrobiales</taxon>
        <taxon>Rhizobiaceae</taxon>
        <taxon>Rhizobium/Agrobacterium group</taxon>
        <taxon>Rhizobium</taxon>
    </lineage>
</organism>
<name>A0A7W6ZWS0_9HYPH</name>
<comment type="caution">
    <text evidence="1">The sequence shown here is derived from an EMBL/GenBank/DDBJ whole genome shotgun (WGS) entry which is preliminary data.</text>
</comment>
<accession>A0A7W6ZWS0</accession>
<proteinExistence type="predicted"/>
<keyword evidence="2" id="KW-1185">Reference proteome</keyword>
<evidence type="ECO:0000313" key="2">
    <source>
        <dbReference type="Proteomes" id="UP000543836"/>
    </source>
</evidence>